<dbReference type="GO" id="GO:0003676">
    <property type="term" value="F:nucleic acid binding"/>
    <property type="evidence" value="ECO:0007669"/>
    <property type="project" value="InterPro"/>
</dbReference>
<reference evidence="1" key="1">
    <citation type="submission" date="2021-02" db="EMBL/GenBank/DDBJ databases">
        <authorList>
            <person name="Nowell W R."/>
        </authorList>
    </citation>
    <scope>NUCLEOTIDE SEQUENCE</scope>
</reference>
<organism evidence="1 2">
    <name type="scientific">Rotaria magnacalcarata</name>
    <dbReference type="NCBI Taxonomy" id="392030"/>
    <lineage>
        <taxon>Eukaryota</taxon>
        <taxon>Metazoa</taxon>
        <taxon>Spiralia</taxon>
        <taxon>Gnathifera</taxon>
        <taxon>Rotifera</taxon>
        <taxon>Eurotatoria</taxon>
        <taxon>Bdelloidea</taxon>
        <taxon>Philodinida</taxon>
        <taxon>Philodinidae</taxon>
        <taxon>Rotaria</taxon>
    </lineage>
</organism>
<protein>
    <submittedName>
        <fullName evidence="1">Uncharacterized protein</fullName>
    </submittedName>
</protein>
<feature type="non-terminal residue" evidence="1">
    <location>
        <position position="1"/>
    </location>
</feature>
<gene>
    <name evidence="1" type="ORF">GIL414_LOCUS60610</name>
</gene>
<evidence type="ECO:0000313" key="1">
    <source>
        <dbReference type="EMBL" id="CAF5062419.1"/>
    </source>
</evidence>
<dbReference type="Proteomes" id="UP000681720">
    <property type="component" value="Unassembled WGS sequence"/>
</dbReference>
<comment type="caution">
    <text evidence="1">The sequence shown here is derived from an EMBL/GenBank/DDBJ whole genome shotgun (WGS) entry which is preliminary data.</text>
</comment>
<name>A0A8S3E678_9BILA</name>
<evidence type="ECO:0000313" key="2">
    <source>
        <dbReference type="Proteomes" id="UP000681720"/>
    </source>
</evidence>
<proteinExistence type="predicted"/>
<dbReference type="EMBL" id="CAJOBJ010234653">
    <property type="protein sequence ID" value="CAF5062419.1"/>
    <property type="molecule type" value="Genomic_DNA"/>
</dbReference>
<accession>A0A8S3E678</accession>
<dbReference type="InterPro" id="IPR036397">
    <property type="entry name" value="RNaseH_sf"/>
</dbReference>
<dbReference type="AlphaFoldDB" id="A0A8S3E678"/>
<dbReference type="Gene3D" id="3.30.420.10">
    <property type="entry name" value="Ribonuclease H-like superfamily/Ribonuclease H"/>
    <property type="match status" value="1"/>
</dbReference>
<sequence length="76" mass="8703">YPTLIRQERALLQHDNAPAHRANLTKEKLDELDGTHADTKTAKRCFDALNGKIDKNAAIKPVYWTNSRNKPVETWC</sequence>